<reference evidence="2" key="1">
    <citation type="submission" date="2020-08" db="EMBL/GenBank/DDBJ databases">
        <title>Multicomponent nature underlies the extraordinary mechanical properties of spider dragline silk.</title>
        <authorList>
            <person name="Kono N."/>
            <person name="Nakamura H."/>
            <person name="Mori M."/>
            <person name="Yoshida Y."/>
            <person name="Ohtoshi R."/>
            <person name="Malay A.D."/>
            <person name="Moran D.A.P."/>
            <person name="Tomita M."/>
            <person name="Numata K."/>
            <person name="Arakawa K."/>
        </authorList>
    </citation>
    <scope>NUCLEOTIDE SEQUENCE</scope>
</reference>
<evidence type="ECO:0000313" key="2">
    <source>
        <dbReference type="EMBL" id="GFS93130.1"/>
    </source>
</evidence>
<dbReference type="Pfam" id="PF17921">
    <property type="entry name" value="Integrase_H2C2"/>
    <property type="match status" value="1"/>
</dbReference>
<comment type="caution">
    <text evidence="2">The sequence shown here is derived from an EMBL/GenBank/DDBJ whole genome shotgun (WGS) entry which is preliminary data.</text>
</comment>
<organism evidence="2 3">
    <name type="scientific">Nephila pilipes</name>
    <name type="common">Giant wood spider</name>
    <name type="synonym">Nephila maculata</name>
    <dbReference type="NCBI Taxonomy" id="299642"/>
    <lineage>
        <taxon>Eukaryota</taxon>
        <taxon>Metazoa</taxon>
        <taxon>Ecdysozoa</taxon>
        <taxon>Arthropoda</taxon>
        <taxon>Chelicerata</taxon>
        <taxon>Arachnida</taxon>
        <taxon>Araneae</taxon>
        <taxon>Araneomorphae</taxon>
        <taxon>Entelegynae</taxon>
        <taxon>Araneoidea</taxon>
        <taxon>Nephilidae</taxon>
        <taxon>Nephila</taxon>
    </lineage>
</organism>
<evidence type="ECO:0000313" key="3">
    <source>
        <dbReference type="Proteomes" id="UP000887013"/>
    </source>
</evidence>
<gene>
    <name evidence="2" type="primary">AVEN_187976_1</name>
    <name evidence="2" type="ORF">NPIL_191231</name>
</gene>
<dbReference type="InterPro" id="IPR041588">
    <property type="entry name" value="Integrase_H2C2"/>
</dbReference>
<dbReference type="OrthoDB" id="6432901at2759"/>
<keyword evidence="3" id="KW-1185">Reference proteome</keyword>
<dbReference type="EMBL" id="BMAW01053835">
    <property type="protein sequence ID" value="GFS93130.1"/>
    <property type="molecule type" value="Genomic_DNA"/>
</dbReference>
<dbReference type="PANTHER" id="PTHR47331">
    <property type="entry name" value="PHD-TYPE DOMAIN-CONTAINING PROTEIN"/>
    <property type="match status" value="1"/>
</dbReference>
<name>A0A8X6N3S7_NEPPI</name>
<protein>
    <recommendedName>
        <fullName evidence="1">Integrase zinc-binding domain-containing protein</fullName>
    </recommendedName>
</protein>
<proteinExistence type="predicted"/>
<dbReference type="Proteomes" id="UP000887013">
    <property type="component" value="Unassembled WGS sequence"/>
</dbReference>
<dbReference type="PANTHER" id="PTHR47331:SF1">
    <property type="entry name" value="GAG-LIKE PROTEIN"/>
    <property type="match status" value="1"/>
</dbReference>
<sequence length="208" mass="24093">MLTEVSGLELADSGKGKIPLLLEGQRERRSKIEISLHCATEKNENGREPVLKFENYSSWERLRRLTAWIQRFCRNARKVKDHDSGELSAEELEGAEIYWMKYIQEENYPEDIKALKTNKSIPKDSKIFKLSPFLSKNCLLLVKGRLQNVNLSSTLKHPIVLPSNHLLVKMIIYDAHEKVFHSGVSETLTQIREKYWIIKGRQSIKSTL</sequence>
<feature type="domain" description="Integrase zinc-binding" evidence="1">
    <location>
        <begin position="166"/>
        <end position="206"/>
    </location>
</feature>
<dbReference type="AlphaFoldDB" id="A0A8X6N3S7"/>
<evidence type="ECO:0000259" key="1">
    <source>
        <dbReference type="Pfam" id="PF17921"/>
    </source>
</evidence>
<feature type="non-terminal residue" evidence="2">
    <location>
        <position position="1"/>
    </location>
</feature>
<accession>A0A8X6N3S7</accession>